<dbReference type="EMBL" id="AJAQ01000014">
    <property type="protein sequence ID" value="EOH94803.1"/>
    <property type="molecule type" value="Genomic_DNA"/>
</dbReference>
<feature type="compositionally biased region" description="Acidic residues" evidence="1">
    <location>
        <begin position="188"/>
        <end position="200"/>
    </location>
</feature>
<accession>R2QHY6</accession>
<dbReference type="HOGENOM" id="CLU_090603_0_0_9"/>
<evidence type="ECO:0000313" key="3">
    <source>
        <dbReference type="Proteomes" id="UP000013782"/>
    </source>
</evidence>
<dbReference type="STRING" id="160454.RV10_GL001627"/>
<dbReference type="eggNOG" id="ENOG5032N1T">
    <property type="taxonomic scope" value="Bacteria"/>
</dbReference>
<gene>
    <name evidence="2" type="ORF">UAU_01725</name>
</gene>
<sequence>MSIEFEAVLRDKGTTKGTKKILLEVSARDLKGHVEDLQNMFDHDITVIIHPGTYVYEAEVEKESGKHAVKYWTNPDGTVEVIREEQTALDLGDGEKNTVVKQIPVDKSVVDTYIKTATSLQYPETLLINPRDVLIRLDNGETADKIAADYEMSSYTLLNNLENARQHFAPFADTWNKNSSEMNIDGSSSDDIDREDDADSDEKVVDSDESATKTENPGTEKSDSDENTKETETSSDDTDGEVDPY</sequence>
<proteinExistence type="predicted"/>
<dbReference type="Proteomes" id="UP000013782">
    <property type="component" value="Unassembled WGS sequence"/>
</dbReference>
<feature type="compositionally biased region" description="Basic and acidic residues" evidence="1">
    <location>
        <begin position="201"/>
        <end position="232"/>
    </location>
</feature>
<dbReference type="OrthoDB" id="2193895at2"/>
<keyword evidence="3" id="KW-1185">Reference proteome</keyword>
<name>R2QHY6_9ENTE</name>
<reference evidence="2 3" key="1">
    <citation type="submission" date="2013-02" db="EMBL/GenBank/DDBJ databases">
        <title>The Genome Sequence of Enterococcus pallens BAA-351.</title>
        <authorList>
            <consortium name="The Broad Institute Genome Sequencing Platform"/>
            <consortium name="The Broad Institute Genome Sequencing Center for Infectious Disease"/>
            <person name="Earl A.M."/>
            <person name="Gilmore M.S."/>
            <person name="Lebreton F."/>
            <person name="Walker B."/>
            <person name="Young S.K."/>
            <person name="Zeng Q."/>
            <person name="Gargeya S."/>
            <person name="Fitzgerald M."/>
            <person name="Haas B."/>
            <person name="Abouelleil A."/>
            <person name="Alvarado L."/>
            <person name="Arachchi H.M."/>
            <person name="Berlin A.M."/>
            <person name="Chapman S.B."/>
            <person name="Dewar J."/>
            <person name="Goldberg J."/>
            <person name="Griggs A."/>
            <person name="Gujja S."/>
            <person name="Hansen M."/>
            <person name="Howarth C."/>
            <person name="Imamovic A."/>
            <person name="Larimer J."/>
            <person name="McCowan C."/>
            <person name="Murphy C."/>
            <person name="Neiman D."/>
            <person name="Pearson M."/>
            <person name="Priest M."/>
            <person name="Roberts A."/>
            <person name="Saif S."/>
            <person name="Shea T."/>
            <person name="Sisk P."/>
            <person name="Sykes S."/>
            <person name="Wortman J."/>
            <person name="Nusbaum C."/>
            <person name="Birren B."/>
        </authorList>
    </citation>
    <scope>NUCLEOTIDE SEQUENCE [LARGE SCALE GENOMIC DNA]</scope>
    <source>
        <strain evidence="2 3">ATCC BAA-351</strain>
    </source>
</reference>
<comment type="caution">
    <text evidence="2">The sequence shown here is derived from an EMBL/GenBank/DDBJ whole genome shotgun (WGS) entry which is preliminary data.</text>
</comment>
<dbReference type="AlphaFoldDB" id="R2QHY6"/>
<organism evidence="2 3">
    <name type="scientific">Enterococcus pallens ATCC BAA-351</name>
    <dbReference type="NCBI Taxonomy" id="1158607"/>
    <lineage>
        <taxon>Bacteria</taxon>
        <taxon>Bacillati</taxon>
        <taxon>Bacillota</taxon>
        <taxon>Bacilli</taxon>
        <taxon>Lactobacillales</taxon>
        <taxon>Enterococcaceae</taxon>
        <taxon>Enterococcus</taxon>
    </lineage>
</organism>
<dbReference type="PATRIC" id="fig|1158607.3.peg.1693"/>
<feature type="region of interest" description="Disordered" evidence="1">
    <location>
        <begin position="176"/>
        <end position="245"/>
    </location>
</feature>
<feature type="compositionally biased region" description="Acidic residues" evidence="1">
    <location>
        <begin position="233"/>
        <end position="245"/>
    </location>
</feature>
<evidence type="ECO:0000256" key="1">
    <source>
        <dbReference type="SAM" id="MobiDB-lite"/>
    </source>
</evidence>
<protein>
    <submittedName>
        <fullName evidence="2">Uncharacterized protein</fullName>
    </submittedName>
</protein>
<evidence type="ECO:0000313" key="2">
    <source>
        <dbReference type="EMBL" id="EOH94803.1"/>
    </source>
</evidence>
<dbReference type="RefSeq" id="WP_010756731.1">
    <property type="nucleotide sequence ID" value="NZ_ASWD01000006.1"/>
</dbReference>